<proteinExistence type="predicted"/>
<organism evidence="3 4">
    <name type="scientific">Virgisporangium ochraceum</name>
    <dbReference type="NCBI Taxonomy" id="65505"/>
    <lineage>
        <taxon>Bacteria</taxon>
        <taxon>Bacillati</taxon>
        <taxon>Actinomycetota</taxon>
        <taxon>Actinomycetes</taxon>
        <taxon>Micromonosporales</taxon>
        <taxon>Micromonosporaceae</taxon>
        <taxon>Virgisporangium</taxon>
    </lineage>
</organism>
<dbReference type="Proteomes" id="UP000635606">
    <property type="component" value="Unassembled WGS sequence"/>
</dbReference>
<dbReference type="RefSeq" id="WP_203929992.1">
    <property type="nucleotide sequence ID" value="NZ_BOPH01000072.1"/>
</dbReference>
<keyword evidence="2" id="KW-0812">Transmembrane</keyword>
<feature type="region of interest" description="Disordered" evidence="1">
    <location>
        <begin position="91"/>
        <end position="164"/>
    </location>
</feature>
<keyword evidence="2" id="KW-0472">Membrane</keyword>
<dbReference type="AlphaFoldDB" id="A0A8J3ZTU8"/>
<evidence type="ECO:0000313" key="3">
    <source>
        <dbReference type="EMBL" id="GIJ70097.1"/>
    </source>
</evidence>
<keyword evidence="4" id="KW-1185">Reference proteome</keyword>
<keyword evidence="2" id="KW-1133">Transmembrane helix</keyword>
<name>A0A8J3ZTU8_9ACTN</name>
<feature type="region of interest" description="Disordered" evidence="1">
    <location>
        <begin position="178"/>
        <end position="214"/>
    </location>
</feature>
<gene>
    <name evidence="3" type="ORF">Voc01_050140</name>
</gene>
<feature type="compositionally biased region" description="Basic residues" evidence="1">
    <location>
        <begin position="104"/>
        <end position="113"/>
    </location>
</feature>
<evidence type="ECO:0000313" key="4">
    <source>
        <dbReference type="Proteomes" id="UP000635606"/>
    </source>
</evidence>
<comment type="caution">
    <text evidence="3">The sequence shown here is derived from an EMBL/GenBank/DDBJ whole genome shotgun (WGS) entry which is preliminary data.</text>
</comment>
<accession>A0A8J3ZTU8</accession>
<feature type="compositionally biased region" description="Basic and acidic residues" evidence="1">
    <location>
        <begin position="124"/>
        <end position="142"/>
    </location>
</feature>
<sequence length="400" mass="42888">MDQTYTSMMSGIPAALVIWLTLIGVSAAAFAILAAIAGRARRRGDTAPAYVSGPAFALSPHTGDVAAAEPAAAPVRRNEAVLRALAAAKAATADEPTRSAAPRSKQRLARPRLSRPTFARPRTARSETTRPEVRVPAPREPEAAATAPEVAATPENTAPPATAAADAVTEVIRAVEVPEAVETRGTPEAAETLQAPEAAETLQTSEVPDAPRSDEQRFADELAIAAARAGVTADRRQAEWENAQRAVDAAWDAYEAAENAAKRAIRAAAFPSPETPLTPAEYADREKYLHRAAQAAHARGELDTDQLIDALSHRNGFDPRLHPFEQDALLRRRTRDRLLRVYQEAAEAERAAWREADLARAAQRSLDREAAVAARNVSARPEPAGVSRHIRVTTPVLSLR</sequence>
<protein>
    <submittedName>
        <fullName evidence="3">Uncharacterized protein</fullName>
    </submittedName>
</protein>
<evidence type="ECO:0000256" key="2">
    <source>
        <dbReference type="SAM" id="Phobius"/>
    </source>
</evidence>
<feature type="transmembrane region" description="Helical" evidence="2">
    <location>
        <begin position="12"/>
        <end position="36"/>
    </location>
</feature>
<feature type="compositionally biased region" description="Low complexity" evidence="1">
    <location>
        <begin position="143"/>
        <end position="164"/>
    </location>
</feature>
<reference evidence="3" key="1">
    <citation type="submission" date="2021-01" db="EMBL/GenBank/DDBJ databases">
        <title>Whole genome shotgun sequence of Virgisporangium ochraceum NBRC 16418.</title>
        <authorList>
            <person name="Komaki H."/>
            <person name="Tamura T."/>
        </authorList>
    </citation>
    <scope>NUCLEOTIDE SEQUENCE</scope>
    <source>
        <strain evidence="3">NBRC 16418</strain>
    </source>
</reference>
<evidence type="ECO:0000256" key="1">
    <source>
        <dbReference type="SAM" id="MobiDB-lite"/>
    </source>
</evidence>
<dbReference type="EMBL" id="BOPH01000072">
    <property type="protein sequence ID" value="GIJ70097.1"/>
    <property type="molecule type" value="Genomic_DNA"/>
</dbReference>